<keyword evidence="3" id="KW-1185">Reference proteome</keyword>
<name>A0A1I2IA25_9BACT</name>
<accession>A0A1I2IA25</accession>
<protein>
    <recommendedName>
        <fullName evidence="4">TraB family protein</fullName>
    </recommendedName>
</protein>
<dbReference type="OrthoDB" id="69432at2"/>
<proteinExistence type="predicted"/>
<dbReference type="EMBL" id="FOMX01000058">
    <property type="protein sequence ID" value="SFF38480.1"/>
    <property type="molecule type" value="Genomic_DNA"/>
</dbReference>
<dbReference type="Proteomes" id="UP000199400">
    <property type="component" value="Unassembled WGS sequence"/>
</dbReference>
<sequence length="354" mass="38316">MIRASALLFAFFCSAACAQQPGFDPSKLKGPAQGPANEVLVLGSPHLSQLPKTFDPAGLRPVLDLLAAWRPQAIAIEALSGPQCDFMRRYPQRYQDSIESYCWDPAPARTATGLDVPSATAEAHRLLAAWPASPTAAQRRRLAAVFLAGGEPASAMVQWLRLPQAERRAGDGLDGVLVDLLTTLQGRRDESILIGAQLAARLGHERVYPMDDHTADGPSTDEKAAGAAISKAWDNPATKKRLAASAAREKSLGTAEGVLAMYRADNAPGEAKLAYDSDFGAALEEPSPQRFGRNYLGYWETRNLRMAANIREVLGEHPGMRMLVIVGSSHKGYLEAYLHQMHDVRIVDTGPLLR</sequence>
<evidence type="ECO:0000313" key="3">
    <source>
        <dbReference type="Proteomes" id="UP000199400"/>
    </source>
</evidence>
<evidence type="ECO:0000256" key="1">
    <source>
        <dbReference type="SAM" id="SignalP"/>
    </source>
</evidence>
<keyword evidence="1" id="KW-0732">Signal</keyword>
<evidence type="ECO:0000313" key="2">
    <source>
        <dbReference type="EMBL" id="SFF38480.1"/>
    </source>
</evidence>
<gene>
    <name evidence="2" type="ORF">SAMN02745121_08515</name>
</gene>
<evidence type="ECO:0008006" key="4">
    <source>
        <dbReference type="Google" id="ProtNLM"/>
    </source>
</evidence>
<reference evidence="3" key="1">
    <citation type="submission" date="2016-10" db="EMBL/GenBank/DDBJ databases">
        <authorList>
            <person name="Varghese N."/>
            <person name="Submissions S."/>
        </authorList>
    </citation>
    <scope>NUCLEOTIDE SEQUENCE [LARGE SCALE GENOMIC DNA]</scope>
    <source>
        <strain evidence="3">ATCC 25963</strain>
    </source>
</reference>
<dbReference type="AlphaFoldDB" id="A0A1I2IA25"/>
<dbReference type="InterPro" id="IPR043749">
    <property type="entry name" value="DUF5694"/>
</dbReference>
<organism evidence="2 3">
    <name type="scientific">Nannocystis exedens</name>
    <dbReference type="NCBI Taxonomy" id="54"/>
    <lineage>
        <taxon>Bacteria</taxon>
        <taxon>Pseudomonadati</taxon>
        <taxon>Myxococcota</taxon>
        <taxon>Polyangia</taxon>
        <taxon>Nannocystales</taxon>
        <taxon>Nannocystaceae</taxon>
        <taxon>Nannocystis</taxon>
    </lineage>
</organism>
<dbReference type="Pfam" id="PF18950">
    <property type="entry name" value="DUF5694"/>
    <property type="match status" value="1"/>
</dbReference>
<dbReference type="RefSeq" id="WP_096330873.1">
    <property type="nucleotide sequence ID" value="NZ_FOMX01000058.1"/>
</dbReference>
<feature type="chain" id="PRO_5011577909" description="TraB family protein" evidence="1">
    <location>
        <begin position="19"/>
        <end position="354"/>
    </location>
</feature>
<feature type="signal peptide" evidence="1">
    <location>
        <begin position="1"/>
        <end position="18"/>
    </location>
</feature>